<dbReference type="PANTHER" id="PTHR42866:SF2">
    <property type="entry name" value="3-DEOXY-MANNO-OCTULOSONATE CYTIDYLYLTRANSFERASE, MITOCHONDRIAL"/>
    <property type="match status" value="1"/>
</dbReference>
<evidence type="ECO:0000256" key="5">
    <source>
        <dbReference type="HAMAP-Rule" id="MF_00057"/>
    </source>
</evidence>
<dbReference type="SUPFAM" id="SSF53448">
    <property type="entry name" value="Nucleotide-diphospho-sugar transferases"/>
    <property type="match status" value="1"/>
</dbReference>
<dbReference type="GO" id="GO:0008690">
    <property type="term" value="F:3-deoxy-manno-octulosonate cytidylyltransferase activity"/>
    <property type="evidence" value="ECO:0007669"/>
    <property type="project" value="UniProtKB-UniRule"/>
</dbReference>
<dbReference type="HAMAP" id="MF_00057">
    <property type="entry name" value="KdsB"/>
    <property type="match status" value="1"/>
</dbReference>
<comment type="pathway">
    <text evidence="5">Nucleotide-sugar biosynthesis; CMP-3-deoxy-D-manno-octulosonate biosynthesis; CMP-3-deoxy-D-manno-octulosonate from 3-deoxy-D-manno-octulosonate and CTP: step 1/1.</text>
</comment>
<dbReference type="PANTHER" id="PTHR42866">
    <property type="entry name" value="3-DEOXY-MANNO-OCTULOSONATE CYTIDYLYLTRANSFERASE"/>
    <property type="match status" value="1"/>
</dbReference>
<evidence type="ECO:0000256" key="4">
    <source>
        <dbReference type="ARBA" id="ARBA00022985"/>
    </source>
</evidence>
<dbReference type="EC" id="2.7.7.38" evidence="5"/>
<dbReference type="Gene3D" id="3.90.550.10">
    <property type="entry name" value="Spore Coat Polysaccharide Biosynthesis Protein SpsA, Chain A"/>
    <property type="match status" value="1"/>
</dbReference>
<sequence length="255" mass="27788">MSNFVVLIPARLSSSRLPNKALADIHGKPMVVRVAERALASKAGRVVVATDHADIQTACQVHGIEAVLTAPEHESGTTRLAEAAGILNLAGEDCVVNVQGDEPLIEPELINAVAEQLQQSSALMATAAHLLTDYTDFTDANCVKVVLNNKNNALYFSRAAIPWPRELMRSGAEVMPADIPVYRHIGIYGYRVQFLHQYADLTPSPLEQAESLEQLRVLWHGYNIAVQITPHAPAAGVDTAADLERVRTNWTEVKK</sequence>
<dbReference type="GO" id="GO:0005829">
    <property type="term" value="C:cytosol"/>
    <property type="evidence" value="ECO:0007669"/>
    <property type="project" value="TreeGrafter"/>
</dbReference>
<dbReference type="FunFam" id="3.90.550.10:FF:000011">
    <property type="entry name" value="3-deoxy-manno-octulosonate cytidylyltransferase"/>
    <property type="match status" value="1"/>
</dbReference>
<proteinExistence type="inferred from homology"/>
<dbReference type="EMBL" id="AVQL01000456">
    <property type="protein sequence ID" value="KEP99833.1"/>
    <property type="molecule type" value="Genomic_DNA"/>
</dbReference>
<dbReference type="GO" id="GO:0016020">
    <property type="term" value="C:membrane"/>
    <property type="evidence" value="ECO:0007669"/>
    <property type="project" value="UniProtKB-SubCell"/>
</dbReference>
<dbReference type="AlphaFoldDB" id="A0A074VX13"/>
<dbReference type="InterPro" id="IPR004528">
    <property type="entry name" value="KdsB"/>
</dbReference>
<keyword evidence="5" id="KW-0963">Cytoplasm</keyword>
<dbReference type="GO" id="GO:0009103">
    <property type="term" value="P:lipopolysaccharide biosynthetic process"/>
    <property type="evidence" value="ECO:0007669"/>
    <property type="project" value="UniProtKB-UniRule"/>
</dbReference>
<evidence type="ECO:0000256" key="1">
    <source>
        <dbReference type="ARBA" id="ARBA00004370"/>
    </source>
</evidence>
<dbReference type="GO" id="GO:0033468">
    <property type="term" value="P:CMP-keto-3-deoxy-D-manno-octulosonic acid biosynthetic process"/>
    <property type="evidence" value="ECO:0007669"/>
    <property type="project" value="UniProtKB-UniRule"/>
</dbReference>
<gene>
    <name evidence="5" type="primary">kdsB</name>
    <name evidence="6" type="ORF">SASC598J21_022700</name>
</gene>
<dbReference type="InterPro" id="IPR029044">
    <property type="entry name" value="Nucleotide-diphossugar_trans"/>
</dbReference>
<dbReference type="UniPathway" id="UPA00358">
    <property type="reaction ID" value="UER00476"/>
</dbReference>
<evidence type="ECO:0000313" key="7">
    <source>
        <dbReference type="Proteomes" id="UP000027644"/>
    </source>
</evidence>
<protein>
    <recommendedName>
        <fullName evidence="5">3-deoxy-manno-octulosonate cytidylyltransferase</fullName>
        <ecNumber evidence="5">2.7.7.38</ecNumber>
    </recommendedName>
    <alternativeName>
        <fullName evidence="5">CMP-2-keto-3-deoxyoctulosonic acid synthase</fullName>
        <shortName evidence="5">CKS</shortName>
        <shortName evidence="5">CMP-KDO synthase</shortName>
    </alternativeName>
</protein>
<evidence type="ECO:0000313" key="6">
    <source>
        <dbReference type="EMBL" id="KEP99833.1"/>
    </source>
</evidence>
<evidence type="ECO:0000256" key="2">
    <source>
        <dbReference type="ARBA" id="ARBA00022679"/>
    </source>
</evidence>
<comment type="subcellular location">
    <subcellularLocation>
        <location evidence="5">Cytoplasm</location>
    </subcellularLocation>
    <subcellularLocation>
        <location evidence="1">Membrane</location>
    </subcellularLocation>
</comment>
<dbReference type="InterPro" id="IPR003329">
    <property type="entry name" value="Cytidylyl_trans"/>
</dbReference>
<dbReference type="NCBIfam" id="NF009905">
    <property type="entry name" value="PRK13368.1"/>
    <property type="match status" value="1"/>
</dbReference>
<dbReference type="Pfam" id="PF02348">
    <property type="entry name" value="CTP_transf_3"/>
    <property type="match status" value="1"/>
</dbReference>
<dbReference type="NCBIfam" id="NF003952">
    <property type="entry name" value="PRK05450.1-5"/>
    <property type="match status" value="1"/>
</dbReference>
<comment type="function">
    <text evidence="5">Activates KDO (a required 8-carbon sugar) for incorporation into bacterial lipopolysaccharide in Gram-negative bacteria.</text>
</comment>
<accession>A0A074VX13</accession>
<keyword evidence="2 5" id="KW-0808">Transferase</keyword>
<reference evidence="6 7" key="1">
    <citation type="journal article" date="2014" name="PLoS Genet.">
        <title>Hidden diversity in honey bee gut symbionts detected by single-cell genomics.</title>
        <authorList>
            <person name="Engel P."/>
            <person name="Stepanauskas R."/>
            <person name="Moran N."/>
        </authorList>
    </citation>
    <scope>NUCLEOTIDE SEQUENCE [LARGE SCALE GENOMIC DNA]</scope>
    <source>
        <strain evidence="6 7">SCGC AB-598-J21</strain>
    </source>
</reference>
<dbReference type="CDD" id="cd02517">
    <property type="entry name" value="CMP-KDO-Synthetase"/>
    <property type="match status" value="1"/>
</dbReference>
<comment type="similarity">
    <text evidence="5">Belongs to the KdsB family.</text>
</comment>
<dbReference type="Proteomes" id="UP000027644">
    <property type="component" value="Unassembled WGS sequence"/>
</dbReference>
<keyword evidence="4 5" id="KW-0448">Lipopolysaccharide biosynthesis</keyword>
<keyword evidence="3 5" id="KW-0548">Nucleotidyltransferase</keyword>
<comment type="caution">
    <text evidence="6">The sequence shown here is derived from an EMBL/GenBank/DDBJ whole genome shotgun (WGS) entry which is preliminary data.</text>
</comment>
<name>A0A074VX13_9NEIS</name>
<dbReference type="NCBIfam" id="TIGR00466">
    <property type="entry name" value="kdsB"/>
    <property type="match status" value="1"/>
</dbReference>
<organism evidence="6 7">
    <name type="scientific">Snodgrassella alvi SCGC AB-598-J21</name>
    <dbReference type="NCBI Taxonomy" id="1385367"/>
    <lineage>
        <taxon>Bacteria</taxon>
        <taxon>Pseudomonadati</taxon>
        <taxon>Pseudomonadota</taxon>
        <taxon>Betaproteobacteria</taxon>
        <taxon>Neisseriales</taxon>
        <taxon>Neisseriaceae</taxon>
        <taxon>Snodgrassella</taxon>
    </lineage>
</organism>
<evidence type="ECO:0000256" key="3">
    <source>
        <dbReference type="ARBA" id="ARBA00022695"/>
    </source>
</evidence>
<comment type="catalytic activity">
    <reaction evidence="5">
        <text>3-deoxy-alpha-D-manno-oct-2-ulosonate + CTP = CMP-3-deoxy-beta-D-manno-octulosonate + diphosphate</text>
        <dbReference type="Rhea" id="RHEA:23448"/>
        <dbReference type="ChEBI" id="CHEBI:33019"/>
        <dbReference type="ChEBI" id="CHEBI:37563"/>
        <dbReference type="ChEBI" id="CHEBI:85986"/>
        <dbReference type="ChEBI" id="CHEBI:85987"/>
        <dbReference type="EC" id="2.7.7.38"/>
    </reaction>
</comment>